<keyword evidence="3" id="KW-1133">Transmembrane helix</keyword>
<dbReference type="GeneID" id="82934312"/>
<dbReference type="PATRIC" id="fig|1423760.3.peg.576"/>
<feature type="transmembrane region" description="Helical" evidence="3">
    <location>
        <begin position="271"/>
        <end position="289"/>
    </location>
</feature>
<sequence>MDSLKKQSWVQLDNGYLSKTPIWQYVLVSLIFPMWGMAASLNDILITQFKTVFTLSDTATAFVQSAFYGGYFLIALPAAYIIRKNTYKTAIMTGLTFFIIGCAMFFPASHMATYGMFLAAIFVIAIGLSFLETSCDTYSTMMGPQESANRRINISQTLIPFGDAMGIILGKYLIFSGHSNLEAESAGLSAAQKAAFNKEVLLLTLKPYKYILFVLLVLLVLVAITKMPYAKAKTDLAAAQGGAGVKQPSLGESINYLLHNTRFMKAVGAQFLYVGIQTCVWSFTIRLALRIIPGITDHAATNYMIISYGVWFVGKLCANWLMERFSITKVMIWYCLLGTVVLILTATIHSPIAIWGAVATSFFFGPVYPTIYAHGLDQVTEKQHTETGGAFMVMSLVGGAFVPVIMGRVSDLSGSMQLSFIVPAIGFALILWFFLSEHKKGAAKAA</sequence>
<dbReference type="EMBL" id="AZFK01000083">
    <property type="protein sequence ID" value="KRL88000.1"/>
    <property type="molecule type" value="Genomic_DNA"/>
</dbReference>
<evidence type="ECO:0000313" key="5">
    <source>
        <dbReference type="Proteomes" id="UP000050816"/>
    </source>
</evidence>
<proteinExistence type="predicted"/>
<dbReference type="InterPro" id="IPR050375">
    <property type="entry name" value="MFS_TsgA-like"/>
</dbReference>
<organism evidence="4 5">
    <name type="scientific">Limosilactobacillus ingluviei DSM 15946</name>
    <dbReference type="NCBI Taxonomy" id="1423760"/>
    <lineage>
        <taxon>Bacteria</taxon>
        <taxon>Bacillati</taxon>
        <taxon>Bacillota</taxon>
        <taxon>Bacilli</taxon>
        <taxon>Lactobacillales</taxon>
        <taxon>Lactobacillaceae</taxon>
        <taxon>Limosilactobacillus</taxon>
    </lineage>
</organism>
<comment type="caution">
    <text evidence="4">The sequence shown here is derived from an EMBL/GenBank/DDBJ whole genome shotgun (WGS) entry which is preliminary data.</text>
</comment>
<dbReference type="NCBIfam" id="TIGR00885">
    <property type="entry name" value="fucP"/>
    <property type="match status" value="1"/>
</dbReference>
<feature type="transmembrane region" description="Helical" evidence="3">
    <location>
        <begin position="152"/>
        <end position="174"/>
    </location>
</feature>
<feature type="transmembrane region" description="Helical" evidence="3">
    <location>
        <begin position="89"/>
        <end position="106"/>
    </location>
</feature>
<feature type="transmembrane region" description="Helical" evidence="3">
    <location>
        <begin position="112"/>
        <end position="131"/>
    </location>
</feature>
<feature type="transmembrane region" description="Helical" evidence="3">
    <location>
        <begin position="354"/>
        <end position="376"/>
    </location>
</feature>
<dbReference type="RefSeq" id="WP_019206577.1">
    <property type="nucleotide sequence ID" value="NZ_AZFK01000083.1"/>
</dbReference>
<name>A0A0R1U3Y8_9LACO</name>
<dbReference type="InterPro" id="IPR036259">
    <property type="entry name" value="MFS_trans_sf"/>
</dbReference>
<evidence type="ECO:0000256" key="2">
    <source>
        <dbReference type="ARBA" id="ARBA00022475"/>
    </source>
</evidence>
<accession>A0A0R1U3Y8</accession>
<feature type="transmembrane region" description="Helical" evidence="3">
    <location>
        <begin position="207"/>
        <end position="224"/>
    </location>
</feature>
<comment type="subcellular location">
    <subcellularLocation>
        <location evidence="1">Cell inner membrane</location>
        <topology evidence="1">Multi-pass membrane protein</topology>
    </subcellularLocation>
</comment>
<keyword evidence="3" id="KW-0812">Transmembrane</keyword>
<feature type="transmembrane region" description="Helical" evidence="3">
    <location>
        <begin position="418"/>
        <end position="435"/>
    </location>
</feature>
<evidence type="ECO:0000256" key="1">
    <source>
        <dbReference type="ARBA" id="ARBA00004429"/>
    </source>
</evidence>
<dbReference type="PANTHER" id="PTHR43702">
    <property type="entry name" value="L-FUCOSE-PROTON SYMPORTER"/>
    <property type="match status" value="1"/>
</dbReference>
<dbReference type="InterPro" id="IPR011701">
    <property type="entry name" value="MFS"/>
</dbReference>
<dbReference type="InterPro" id="IPR005275">
    <property type="entry name" value="Lfuc_symporter_FucP"/>
</dbReference>
<dbReference type="PANTHER" id="PTHR43702:SF11">
    <property type="entry name" value="L-FUCOSE-PROTON SYMPORTER"/>
    <property type="match status" value="1"/>
</dbReference>
<feature type="transmembrane region" description="Helical" evidence="3">
    <location>
        <begin position="301"/>
        <end position="318"/>
    </location>
</feature>
<feature type="transmembrane region" description="Helical" evidence="3">
    <location>
        <begin position="21"/>
        <end position="41"/>
    </location>
</feature>
<dbReference type="GO" id="GO:0015535">
    <property type="term" value="F:fucose:proton symporter activity"/>
    <property type="evidence" value="ECO:0007669"/>
    <property type="project" value="InterPro"/>
</dbReference>
<evidence type="ECO:0000313" key="4">
    <source>
        <dbReference type="EMBL" id="KRL88000.1"/>
    </source>
</evidence>
<gene>
    <name evidence="4" type="ORF">FC43_GL000555</name>
</gene>
<dbReference type="Pfam" id="PF07690">
    <property type="entry name" value="MFS_1"/>
    <property type="match status" value="1"/>
</dbReference>
<feature type="transmembrane region" description="Helical" evidence="3">
    <location>
        <begin position="61"/>
        <end position="82"/>
    </location>
</feature>
<reference evidence="4 5" key="1">
    <citation type="journal article" date="2015" name="Genome Announc.">
        <title>Expanding the biotechnology potential of lactobacilli through comparative genomics of 213 strains and associated genera.</title>
        <authorList>
            <person name="Sun Z."/>
            <person name="Harris H.M."/>
            <person name="McCann A."/>
            <person name="Guo C."/>
            <person name="Argimon S."/>
            <person name="Zhang W."/>
            <person name="Yang X."/>
            <person name="Jeffery I.B."/>
            <person name="Cooney J.C."/>
            <person name="Kagawa T.F."/>
            <person name="Liu W."/>
            <person name="Song Y."/>
            <person name="Salvetti E."/>
            <person name="Wrobel A."/>
            <person name="Rasinkangas P."/>
            <person name="Parkhill J."/>
            <person name="Rea M.C."/>
            <person name="O'Sullivan O."/>
            <person name="Ritari J."/>
            <person name="Douillard F.P."/>
            <person name="Paul Ross R."/>
            <person name="Yang R."/>
            <person name="Briner A.E."/>
            <person name="Felis G.E."/>
            <person name="de Vos W.M."/>
            <person name="Barrangou R."/>
            <person name="Klaenhammer T.R."/>
            <person name="Caufield P.W."/>
            <person name="Cui Y."/>
            <person name="Zhang H."/>
            <person name="O'Toole P.W."/>
        </authorList>
    </citation>
    <scope>NUCLEOTIDE SEQUENCE [LARGE SCALE GENOMIC DNA]</scope>
    <source>
        <strain evidence="4 5">DSM 15946</strain>
    </source>
</reference>
<dbReference type="CDD" id="cd17394">
    <property type="entry name" value="MFS_FucP_like"/>
    <property type="match status" value="1"/>
</dbReference>
<protein>
    <submittedName>
        <fullName evidence="4">Fucose permease</fullName>
    </submittedName>
</protein>
<dbReference type="Gene3D" id="1.20.1250.20">
    <property type="entry name" value="MFS general substrate transporter like domains"/>
    <property type="match status" value="2"/>
</dbReference>
<dbReference type="SUPFAM" id="SSF103473">
    <property type="entry name" value="MFS general substrate transporter"/>
    <property type="match status" value="1"/>
</dbReference>
<keyword evidence="3" id="KW-0472">Membrane</keyword>
<evidence type="ECO:0000256" key="3">
    <source>
        <dbReference type="SAM" id="Phobius"/>
    </source>
</evidence>
<feature type="transmembrane region" description="Helical" evidence="3">
    <location>
        <begin position="388"/>
        <end position="406"/>
    </location>
</feature>
<feature type="transmembrane region" description="Helical" evidence="3">
    <location>
        <begin position="330"/>
        <end position="348"/>
    </location>
</feature>
<dbReference type="Proteomes" id="UP000050816">
    <property type="component" value="Unassembled WGS sequence"/>
</dbReference>
<dbReference type="GO" id="GO:0005886">
    <property type="term" value="C:plasma membrane"/>
    <property type="evidence" value="ECO:0007669"/>
    <property type="project" value="UniProtKB-SubCell"/>
</dbReference>
<keyword evidence="2" id="KW-1003">Cell membrane</keyword>
<dbReference type="AlphaFoldDB" id="A0A0R1U3Y8"/>